<keyword evidence="6" id="KW-0732">Signal</keyword>
<feature type="chain" id="PRO_5027157639" description="Carbonic anhydrase" evidence="6">
    <location>
        <begin position="29"/>
        <end position="271"/>
    </location>
</feature>
<reference evidence="9" key="1">
    <citation type="submission" date="2025-08" db="UniProtKB">
        <authorList>
            <consortium name="RefSeq"/>
        </authorList>
    </citation>
    <scope>IDENTIFICATION</scope>
</reference>
<dbReference type="GeneID" id="105041351"/>
<dbReference type="InterPro" id="IPR041891">
    <property type="entry name" value="Alpha_CA_prokaryot-like"/>
</dbReference>
<dbReference type="EC" id="4.2.1.1" evidence="2 6"/>
<evidence type="ECO:0000256" key="4">
    <source>
        <dbReference type="ARBA" id="ARBA00022833"/>
    </source>
</evidence>
<dbReference type="InterPro" id="IPR001148">
    <property type="entry name" value="CA_dom"/>
</dbReference>
<evidence type="ECO:0000256" key="5">
    <source>
        <dbReference type="ARBA" id="ARBA00023239"/>
    </source>
</evidence>
<dbReference type="PROSITE" id="PS51144">
    <property type="entry name" value="ALPHA_CA_2"/>
    <property type="match status" value="1"/>
</dbReference>
<dbReference type="InterPro" id="IPR036398">
    <property type="entry name" value="CA_dom_sf"/>
</dbReference>
<dbReference type="FunCoup" id="A0A6J0PFL8">
    <property type="interactions" value="263"/>
</dbReference>
<dbReference type="Proteomes" id="UP000504607">
    <property type="component" value="Chromosome 3"/>
</dbReference>
<evidence type="ECO:0000256" key="6">
    <source>
        <dbReference type="RuleBase" id="RU367011"/>
    </source>
</evidence>
<dbReference type="InterPro" id="IPR018338">
    <property type="entry name" value="Carbonic_anhydrase_a-class_CS"/>
</dbReference>
<dbReference type="Pfam" id="PF00194">
    <property type="entry name" value="Carb_anhydrase"/>
    <property type="match status" value="1"/>
</dbReference>
<keyword evidence="4 6" id="KW-0862">Zinc</keyword>
<feature type="domain" description="Alpha-carbonic anhydrase" evidence="7">
    <location>
        <begin position="35"/>
        <end position="270"/>
    </location>
</feature>
<dbReference type="OrthoDB" id="429145at2759"/>
<comment type="catalytic activity">
    <reaction evidence="6">
        <text>hydrogencarbonate + H(+) = CO2 + H2O</text>
        <dbReference type="Rhea" id="RHEA:10748"/>
        <dbReference type="ChEBI" id="CHEBI:15377"/>
        <dbReference type="ChEBI" id="CHEBI:15378"/>
        <dbReference type="ChEBI" id="CHEBI:16526"/>
        <dbReference type="ChEBI" id="CHEBI:17544"/>
        <dbReference type="EC" id="4.2.1.1"/>
    </reaction>
</comment>
<dbReference type="PROSITE" id="PS00162">
    <property type="entry name" value="ALPHA_CA_1"/>
    <property type="match status" value="1"/>
</dbReference>
<dbReference type="SUPFAM" id="SSF51069">
    <property type="entry name" value="Carbonic anhydrase"/>
    <property type="match status" value="1"/>
</dbReference>
<dbReference type="InterPro" id="IPR023561">
    <property type="entry name" value="Carbonic_anhydrase_a-class"/>
</dbReference>
<keyword evidence="5 6" id="KW-0456">Lyase</keyword>
<name>A0A6J0PFL8_ELAGV</name>
<comment type="cofactor">
    <cofactor evidence="1 6">
        <name>Zn(2+)</name>
        <dbReference type="ChEBI" id="CHEBI:29105"/>
    </cofactor>
</comment>
<comment type="function">
    <text evidence="6">Reversible hydration of carbon dioxide.</text>
</comment>
<dbReference type="GO" id="GO:0004089">
    <property type="term" value="F:carbonate dehydratase activity"/>
    <property type="evidence" value="ECO:0007669"/>
    <property type="project" value="UniProtKB-UniRule"/>
</dbReference>
<comment type="similarity">
    <text evidence="6">Belongs to the alpha-carbonic anhydrase family.</text>
</comment>
<dbReference type="AlphaFoldDB" id="A0A6J0PFL8"/>
<dbReference type="RefSeq" id="XP_019704768.1">
    <property type="nucleotide sequence ID" value="XM_019849209.2"/>
</dbReference>
<keyword evidence="3 6" id="KW-0479">Metal-binding</keyword>
<evidence type="ECO:0000259" key="7">
    <source>
        <dbReference type="PROSITE" id="PS51144"/>
    </source>
</evidence>
<dbReference type="Gene3D" id="3.10.200.10">
    <property type="entry name" value="Alpha carbonic anhydrase"/>
    <property type="match status" value="1"/>
</dbReference>
<sequence>MKPQRFLLLSSIFLAILFFFNTSPVTSCSQGEDEREFSYVRGSKRGPEHWGELKNSWSACGTGKLQSPIDLSDERVRVLPQLGELRSSYHPANAVMKNRGHDIEIEWKNQTGGIWINGTKYVLQQLHWHLPSEHTINGRRYSLELHMVHQTADNKTAVVGILYKIGRPDPFLAKMEDYLKKVEDLAELEEEKLGMVDPRDVRKGSSEYYRYMGSLTAPPCTEGVVWIIIRKVRTVTQQQVNLLREAVHDDVGMNARPLQPINNRSVGLYRP</sequence>
<dbReference type="PANTHER" id="PTHR18952:SF253">
    <property type="entry name" value="OS08G0470200 PROTEIN"/>
    <property type="match status" value="1"/>
</dbReference>
<evidence type="ECO:0000256" key="3">
    <source>
        <dbReference type="ARBA" id="ARBA00022723"/>
    </source>
</evidence>
<dbReference type="CDD" id="cd03124">
    <property type="entry name" value="alpha_CA_prokaryotic_like"/>
    <property type="match status" value="1"/>
</dbReference>
<evidence type="ECO:0000256" key="1">
    <source>
        <dbReference type="ARBA" id="ARBA00001947"/>
    </source>
</evidence>
<evidence type="ECO:0000313" key="9">
    <source>
        <dbReference type="RefSeq" id="XP_019704768.1"/>
    </source>
</evidence>
<accession>A0A6J0PFL8</accession>
<proteinExistence type="inferred from homology"/>
<dbReference type="SMART" id="SM01057">
    <property type="entry name" value="Carb_anhydrase"/>
    <property type="match status" value="1"/>
</dbReference>
<dbReference type="PANTHER" id="PTHR18952">
    <property type="entry name" value="CARBONIC ANHYDRASE"/>
    <property type="match status" value="1"/>
</dbReference>
<dbReference type="GO" id="GO:0008270">
    <property type="term" value="F:zinc ion binding"/>
    <property type="evidence" value="ECO:0007669"/>
    <property type="project" value="UniProtKB-UniRule"/>
</dbReference>
<dbReference type="GO" id="GO:0006730">
    <property type="term" value="P:one-carbon metabolic process"/>
    <property type="evidence" value="ECO:0007669"/>
    <property type="project" value="TreeGrafter"/>
</dbReference>
<dbReference type="InParanoid" id="A0A6J0PFL8"/>
<evidence type="ECO:0000256" key="2">
    <source>
        <dbReference type="ARBA" id="ARBA00012925"/>
    </source>
</evidence>
<organism evidence="8 9">
    <name type="scientific">Elaeis guineensis var. tenera</name>
    <name type="common">Oil palm</name>
    <dbReference type="NCBI Taxonomy" id="51953"/>
    <lineage>
        <taxon>Eukaryota</taxon>
        <taxon>Viridiplantae</taxon>
        <taxon>Streptophyta</taxon>
        <taxon>Embryophyta</taxon>
        <taxon>Tracheophyta</taxon>
        <taxon>Spermatophyta</taxon>
        <taxon>Magnoliopsida</taxon>
        <taxon>Liliopsida</taxon>
        <taxon>Arecaceae</taxon>
        <taxon>Arecoideae</taxon>
        <taxon>Cocoseae</taxon>
        <taxon>Elaeidinae</taxon>
        <taxon>Elaeis</taxon>
    </lineage>
</organism>
<protein>
    <recommendedName>
        <fullName evidence="2 6">Carbonic anhydrase</fullName>
        <ecNumber evidence="2 6">4.2.1.1</ecNumber>
    </recommendedName>
</protein>
<gene>
    <name evidence="9" type="primary">LOC105041351</name>
</gene>
<feature type="signal peptide" evidence="6">
    <location>
        <begin position="1"/>
        <end position="28"/>
    </location>
</feature>
<evidence type="ECO:0000313" key="8">
    <source>
        <dbReference type="Proteomes" id="UP000504607"/>
    </source>
</evidence>
<keyword evidence="8" id="KW-1185">Reference proteome</keyword>